<name>A0A2T0BN22_9CLOT</name>
<organism evidence="1 2">
    <name type="scientific">Clostridium luticellarii</name>
    <dbReference type="NCBI Taxonomy" id="1691940"/>
    <lineage>
        <taxon>Bacteria</taxon>
        <taxon>Bacillati</taxon>
        <taxon>Bacillota</taxon>
        <taxon>Clostridia</taxon>
        <taxon>Eubacteriales</taxon>
        <taxon>Clostridiaceae</taxon>
        <taxon>Clostridium</taxon>
    </lineage>
</organism>
<proteinExistence type="predicted"/>
<protein>
    <recommendedName>
        <fullName evidence="3">Pyridoxamine 5'-phosphate oxidase</fullName>
    </recommendedName>
</protein>
<comment type="caution">
    <text evidence="1">The sequence shown here is derived from an EMBL/GenBank/DDBJ whole genome shotgun (WGS) entry which is preliminary data.</text>
</comment>
<keyword evidence="2" id="KW-1185">Reference proteome</keyword>
<dbReference type="RefSeq" id="WP_106009337.1">
    <property type="nucleotide sequence ID" value="NZ_JALCPJ010000016.1"/>
</dbReference>
<evidence type="ECO:0000313" key="2">
    <source>
        <dbReference type="Proteomes" id="UP000237798"/>
    </source>
</evidence>
<dbReference type="AlphaFoldDB" id="A0A2T0BN22"/>
<dbReference type="InterPro" id="IPR012349">
    <property type="entry name" value="Split_barrel_FMN-bd"/>
</dbReference>
<dbReference type="Proteomes" id="UP000237798">
    <property type="component" value="Unassembled WGS sequence"/>
</dbReference>
<dbReference type="Gene3D" id="2.30.110.10">
    <property type="entry name" value="Electron Transport, Fmn-binding Protein, Chain A"/>
    <property type="match status" value="1"/>
</dbReference>
<dbReference type="OrthoDB" id="9835997at2"/>
<sequence>MSAILNDAMKYIDHSQKAYLIIMDKFDKVCIIDIDEFISDYANMYFIVDKNTQDVEDDSKVNVYFESKTEKYNTFKSICVSGKLTKVVYPTEIYRVLKSLTIKNRTRYIQNGRFKNYTVYKLRAEYVNLYDYIKPLEKLKEII</sequence>
<evidence type="ECO:0008006" key="3">
    <source>
        <dbReference type="Google" id="ProtNLM"/>
    </source>
</evidence>
<gene>
    <name evidence="1" type="ORF">CLLU_17360</name>
</gene>
<dbReference type="EMBL" id="PVXP01000020">
    <property type="protein sequence ID" value="PRR85267.1"/>
    <property type="molecule type" value="Genomic_DNA"/>
</dbReference>
<accession>A0A2T0BN22</accession>
<evidence type="ECO:0000313" key="1">
    <source>
        <dbReference type="EMBL" id="PRR85267.1"/>
    </source>
</evidence>
<reference evidence="1 2" key="1">
    <citation type="submission" date="2018-03" db="EMBL/GenBank/DDBJ databases">
        <title>Genome sequence of Clostridium luticellarii DSM 29923.</title>
        <authorList>
            <person name="Poehlein A."/>
            <person name="Daniel R."/>
        </authorList>
    </citation>
    <scope>NUCLEOTIDE SEQUENCE [LARGE SCALE GENOMIC DNA]</scope>
    <source>
        <strain evidence="1 2">DSM 29923</strain>
    </source>
</reference>